<keyword evidence="1" id="KW-0812">Transmembrane</keyword>
<reference evidence="4 5" key="1">
    <citation type="submission" date="2016-03" db="EMBL/GenBank/DDBJ databases">
        <title>Draft genome sequence of the Vibrio tubiashii subs. europaeus.</title>
        <authorList>
            <person name="Spinard E."/>
            <person name="Dubert J."/>
            <person name="Nelson D.R."/>
            <person name="Barja J.L."/>
        </authorList>
    </citation>
    <scope>NUCLEOTIDE SEQUENCE [LARGE SCALE GENOMIC DNA]</scope>
    <source>
        <strain evidence="5">PP-638</strain>
        <strain evidence="4">PP2-638</strain>
    </source>
</reference>
<dbReference type="OrthoDB" id="6264552at2"/>
<evidence type="ECO:0000313" key="5">
    <source>
        <dbReference type="Proteomes" id="UP000094761"/>
    </source>
</evidence>
<dbReference type="Pfam" id="PF07811">
    <property type="entry name" value="TadE"/>
    <property type="match status" value="1"/>
</dbReference>
<proteinExistence type="predicted"/>
<feature type="transmembrane region" description="Helical" evidence="1">
    <location>
        <begin position="12"/>
        <end position="34"/>
    </location>
</feature>
<name>A0A178JG43_9VIBR</name>
<evidence type="ECO:0000259" key="2">
    <source>
        <dbReference type="Pfam" id="PF07811"/>
    </source>
</evidence>
<dbReference type="EMBL" id="JAPFIT010000018">
    <property type="protein sequence ID" value="MDC5741428.1"/>
    <property type="molecule type" value="Genomic_DNA"/>
</dbReference>
<accession>A0A178JG43</accession>
<gene>
    <name evidence="4" type="ORF">AZ468_06930</name>
    <name evidence="3" type="ORF">OPW20_15260</name>
</gene>
<comment type="caution">
    <text evidence="4">The sequence shown here is derived from an EMBL/GenBank/DDBJ whole genome shotgun (WGS) entry which is preliminary data.</text>
</comment>
<dbReference type="RefSeq" id="WP_069666741.1">
    <property type="nucleotide sequence ID" value="NZ_JAPFIM010000026.1"/>
</dbReference>
<keyword evidence="1" id="KW-1133">Transmembrane helix</keyword>
<dbReference type="EMBL" id="LUAX01000001">
    <property type="protein sequence ID" value="OAN00856.1"/>
    <property type="molecule type" value="Genomic_DNA"/>
</dbReference>
<evidence type="ECO:0000313" key="4">
    <source>
        <dbReference type="EMBL" id="OAN00856.1"/>
    </source>
</evidence>
<dbReference type="AlphaFoldDB" id="A0A178JG43"/>
<reference evidence="3" key="2">
    <citation type="submission" date="2022-11" db="EMBL/GenBank/DDBJ databases">
        <title>Role of the vibriolysin VemA secreted by the emergent pathogen Vibrio europaeus in the colonization of Manila clam mucus.</title>
        <authorList>
            <person name="Martinez C."/>
            <person name="Rodriguez S."/>
            <person name="Vences A."/>
            <person name="Barja J.L."/>
            <person name="Toranzo A.E."/>
            <person name="Dubert J."/>
        </authorList>
    </citation>
    <scope>NUCLEOTIDE SEQUENCE</scope>
    <source>
        <strain evidence="3">3454</strain>
    </source>
</reference>
<dbReference type="InterPro" id="IPR012495">
    <property type="entry name" value="TadE-like_dom"/>
</dbReference>
<keyword evidence="6" id="KW-1185">Reference proteome</keyword>
<sequence>MTPKSSVRGVVSIEFALSFLALWLVTILVMDIGLQNYSTSVVNFAVSESARDVKVRYFKTEKEFEQHFRHIIDKNHFSLWGFLLNKGSVSVDIKRYANLKALAQQQISSSVDPKVAPIARYQVTYTYRPLLGVSLMPTHEVVRSVISVQEGVKHV</sequence>
<protein>
    <submittedName>
        <fullName evidence="3">Pilus assembly protein</fullName>
    </submittedName>
</protein>
<evidence type="ECO:0000313" key="3">
    <source>
        <dbReference type="EMBL" id="MDC5741428.1"/>
    </source>
</evidence>
<evidence type="ECO:0000256" key="1">
    <source>
        <dbReference type="SAM" id="Phobius"/>
    </source>
</evidence>
<evidence type="ECO:0000313" key="6">
    <source>
        <dbReference type="Proteomes" id="UP001150001"/>
    </source>
</evidence>
<dbReference type="Proteomes" id="UP001150001">
    <property type="component" value="Unassembled WGS sequence"/>
</dbReference>
<feature type="domain" description="TadE-like" evidence="2">
    <location>
        <begin position="9"/>
        <end position="51"/>
    </location>
</feature>
<dbReference type="GeneID" id="78075417"/>
<keyword evidence="1" id="KW-0472">Membrane</keyword>
<dbReference type="Proteomes" id="UP000094761">
    <property type="component" value="Unassembled WGS sequence"/>
</dbReference>
<organism evidence="4 5">
    <name type="scientific">Vibrio europaeus</name>
    <dbReference type="NCBI Taxonomy" id="300876"/>
    <lineage>
        <taxon>Bacteria</taxon>
        <taxon>Pseudomonadati</taxon>
        <taxon>Pseudomonadota</taxon>
        <taxon>Gammaproteobacteria</taxon>
        <taxon>Vibrionales</taxon>
        <taxon>Vibrionaceae</taxon>
        <taxon>Vibrio</taxon>
        <taxon>Vibrio oreintalis group</taxon>
    </lineage>
</organism>